<keyword evidence="1" id="KW-0812">Transmembrane</keyword>
<name>A0A2X2YBT2_CLOPF</name>
<reference evidence="2 3" key="1">
    <citation type="submission" date="2018-06" db="EMBL/GenBank/DDBJ databases">
        <authorList>
            <consortium name="Pathogen Informatics"/>
            <person name="Doyle S."/>
        </authorList>
    </citation>
    <scope>NUCLEOTIDE SEQUENCE [LARGE SCALE GENOMIC DNA]</scope>
    <source>
        <strain evidence="2 3">NCTC10719</strain>
    </source>
</reference>
<feature type="transmembrane region" description="Helical" evidence="1">
    <location>
        <begin position="7"/>
        <end position="26"/>
    </location>
</feature>
<proteinExistence type="predicted"/>
<sequence>MKKVNTGCLVILIVLIVIWSIIYYVVYNMLGWLVLC</sequence>
<keyword evidence="1" id="KW-1133">Transmembrane helix</keyword>
<accession>A0A2X2YBT2</accession>
<dbReference type="Proteomes" id="UP000249986">
    <property type="component" value="Unassembled WGS sequence"/>
</dbReference>
<dbReference type="AlphaFoldDB" id="A0A2X2YBT2"/>
<keyword evidence="1" id="KW-0472">Membrane</keyword>
<evidence type="ECO:0000256" key="1">
    <source>
        <dbReference type="SAM" id="Phobius"/>
    </source>
</evidence>
<evidence type="ECO:0000313" key="3">
    <source>
        <dbReference type="Proteomes" id="UP000249986"/>
    </source>
</evidence>
<organism evidence="2 3">
    <name type="scientific">Clostridium perfringens</name>
    <dbReference type="NCBI Taxonomy" id="1502"/>
    <lineage>
        <taxon>Bacteria</taxon>
        <taxon>Bacillati</taxon>
        <taxon>Bacillota</taxon>
        <taxon>Clostridia</taxon>
        <taxon>Eubacteriales</taxon>
        <taxon>Clostridiaceae</taxon>
        <taxon>Clostridium</taxon>
    </lineage>
</organism>
<evidence type="ECO:0000313" key="2">
    <source>
        <dbReference type="EMBL" id="SQB61594.1"/>
    </source>
</evidence>
<gene>
    <name evidence="2" type="ORF">NCTC10719_03275</name>
</gene>
<protein>
    <submittedName>
        <fullName evidence="2">Uncharacterized protein</fullName>
    </submittedName>
</protein>
<dbReference type="EMBL" id="UAWG01000023">
    <property type="protein sequence ID" value="SQB61594.1"/>
    <property type="molecule type" value="Genomic_DNA"/>
</dbReference>